<dbReference type="AlphaFoldDB" id="A0A644Y2X6"/>
<evidence type="ECO:0000313" key="1">
    <source>
        <dbReference type="EMBL" id="MPM22895.1"/>
    </source>
</evidence>
<protein>
    <recommendedName>
        <fullName evidence="2">DUF4279 domain-containing protein</fullName>
    </recommendedName>
</protein>
<proteinExistence type="predicted"/>
<gene>
    <name evidence="1" type="ORF">SDC9_69355</name>
</gene>
<comment type="caution">
    <text evidence="1">The sequence shown here is derived from an EMBL/GenBank/DDBJ whole genome shotgun (WGS) entry which is preliminary data.</text>
</comment>
<accession>A0A644Y2X6</accession>
<organism evidence="1">
    <name type="scientific">bioreactor metagenome</name>
    <dbReference type="NCBI Taxonomy" id="1076179"/>
    <lineage>
        <taxon>unclassified sequences</taxon>
        <taxon>metagenomes</taxon>
        <taxon>ecological metagenomes</taxon>
    </lineage>
</organism>
<name>A0A644Y2X6_9ZZZZ</name>
<reference evidence="1" key="1">
    <citation type="submission" date="2019-08" db="EMBL/GenBank/DDBJ databases">
        <authorList>
            <person name="Kucharzyk K."/>
            <person name="Murdoch R.W."/>
            <person name="Higgins S."/>
            <person name="Loffler F."/>
        </authorList>
    </citation>
    <scope>NUCLEOTIDE SEQUENCE</scope>
</reference>
<sequence>MKVTFDEDVFSFDRRYDTDKTEDAAINEFITELLPKKDYIRSLSSSHLVMFWLSVYPDEYHTNIRFSNDTINKLSEFGIELNVEISILKDIYEGRTEWLSGQMDE</sequence>
<dbReference type="EMBL" id="VSSQ01003910">
    <property type="protein sequence ID" value="MPM22895.1"/>
    <property type="molecule type" value="Genomic_DNA"/>
</dbReference>
<evidence type="ECO:0008006" key="2">
    <source>
        <dbReference type="Google" id="ProtNLM"/>
    </source>
</evidence>